<sequence>MEEILEIRDGCNTPGQLLRSLAFARFLKIYKQEFITDLENRSDKHRQEAEHKIDFIKIVSTRDLIKILETSEFEKQGKQEKARELIRFMDGAFHHYRGSGYSRLVRLQNDVVSTGLETTQTVKNKVTDKAQSLADLILETRRQLLDKVNLDQGVRRTPGMDASPNVTAGEISGHYFNYPADYSLLSHIPLTIAADMKTGVDYSTPSNKRARPFYELGHNPLRLKNINVNDWVSVPLQVGASLIITFIHKSRGCIEMEPGLLNLFPFAKIDDITSNRSPDGVFFFGDPNAGEEDLGYYYDNESNLLVGVVPNIDELKYFGYAKKPILTLHNVLAILNGDLPLHCGCTRYIVRFNDNNEPYIAEMLIKADDMGKISLIKQPHDQVTRPIFCGTETGAFACLDGFSEQAKLQMAGREVGYNKNTGSNARQIVPVTEVDELYREDPLDILLYMNNFTLIEFNEKTIMADMHIEDALQHFRLGERVAAGSTQTHRGSKESSYWANPFPLLKDNNGTILHPQLFEKFSENEKGFIGDMNILINRGELKVGVAHSQLMAGVYEGNTDEDLKRCHFNDRDMIEQEGPVRLADDLIDLIKSTALDKRQKLENKNDDISVTIALVGDSRTGKSETAEKMEGILRLQLI</sequence>
<proteinExistence type="predicted"/>
<protein>
    <submittedName>
        <fullName evidence="1">Uncharacterized protein</fullName>
    </submittedName>
</protein>
<evidence type="ECO:0000313" key="1">
    <source>
        <dbReference type="EMBL" id="VAW70465.1"/>
    </source>
</evidence>
<gene>
    <name evidence="1" type="ORF">MNBD_GAMMA09-2152</name>
</gene>
<dbReference type="EMBL" id="UOFI01000199">
    <property type="protein sequence ID" value="VAW70465.1"/>
    <property type="molecule type" value="Genomic_DNA"/>
</dbReference>
<reference evidence="1" key="1">
    <citation type="submission" date="2018-06" db="EMBL/GenBank/DDBJ databases">
        <authorList>
            <person name="Zhirakovskaya E."/>
        </authorList>
    </citation>
    <scope>NUCLEOTIDE SEQUENCE</scope>
</reference>
<dbReference type="AlphaFoldDB" id="A0A3B0XPQ1"/>
<name>A0A3B0XPQ1_9ZZZZ</name>
<accession>A0A3B0XPQ1</accession>
<organism evidence="1">
    <name type="scientific">hydrothermal vent metagenome</name>
    <dbReference type="NCBI Taxonomy" id="652676"/>
    <lineage>
        <taxon>unclassified sequences</taxon>
        <taxon>metagenomes</taxon>
        <taxon>ecological metagenomes</taxon>
    </lineage>
</organism>